<dbReference type="AlphaFoldDB" id="A0A4V3F617"/>
<feature type="signal peptide" evidence="1">
    <location>
        <begin position="1"/>
        <end position="32"/>
    </location>
</feature>
<dbReference type="Proteomes" id="UP000295341">
    <property type="component" value="Unassembled WGS sequence"/>
</dbReference>
<accession>A0A4V3F617</accession>
<evidence type="ECO:0000313" key="3">
    <source>
        <dbReference type="Proteomes" id="UP000295341"/>
    </source>
</evidence>
<protein>
    <recommendedName>
        <fullName evidence="4">DUF1302 family protein</fullName>
    </recommendedName>
</protein>
<dbReference type="InterPro" id="IPR010727">
    <property type="entry name" value="DUF1302"/>
</dbReference>
<proteinExistence type="predicted"/>
<feature type="chain" id="PRO_5020319929" description="DUF1302 family protein" evidence="1">
    <location>
        <begin position="33"/>
        <end position="689"/>
    </location>
</feature>
<evidence type="ECO:0000256" key="1">
    <source>
        <dbReference type="SAM" id="SignalP"/>
    </source>
</evidence>
<sequence>MKGDRNMQRTQRRVGATLGVLALAITGNAVHAGEAGGFFDDMNINFAGFVRAESAISTTGQENPNNQGGNIFNSQTVARTAYLPPALGGGQWGAIPLGVGGNQQLGGLLPPIAFTDEVRRGDFIDADDNAFNYTILRAETEMQLTLTDHWSVIGRLRAIYDPTIYQQFNPGSVGGVQGAIDGGEKRLYKGRPNMFEYIVEGGDKPNPLEWSGKDYLVYFPALLAEYTSGGLNLRVGNQQLAWGQSIFFRVFDVANGLDLRRHLIMDRALEEFSDKRVPQLSVRLSYQLSDTILLDSFVAKFQPTVFGNPNTPYNVIPAQFTVHDLYKEGGYDSKLNYGLRLKGDYGQVSFQLMATRRYNPDGVFRWTESGVQKPLSGLLGTAVNLAYSVKPQLGNPDNAGACSPTLCRLYDDISEALSHTPFEASPAGVYSAREWFNYAAQVRLDGVAGLNAAIEEFAASRDVFATPADNYDQAYAELDTFFIAAGGSMRGHIARQYFREDVFGVGASYVNESENDLLNQMIFNLEVQYTPERTFTNKGLSRNFVKQDEYTVSLVVDKWHRFFNEFPGTYILFQALTKNRSDLVGRHLGGFGGSENKEAPGKSGNSNYLVLGFLQPWPNKIYEIEFAALVDLEGGMLAQPGLRWNAGKSVTVEGFYNFVDGRLWGNPNDNLLSTIDFAEEFTLRVSYQF</sequence>
<dbReference type="EMBL" id="SOBT01000008">
    <property type="protein sequence ID" value="TDU31036.1"/>
    <property type="molecule type" value="Genomic_DNA"/>
</dbReference>
<evidence type="ECO:0008006" key="4">
    <source>
        <dbReference type="Google" id="ProtNLM"/>
    </source>
</evidence>
<reference evidence="2 3" key="1">
    <citation type="submission" date="2019-03" db="EMBL/GenBank/DDBJ databases">
        <title>Genomic Encyclopedia of Type Strains, Phase IV (KMG-IV): sequencing the most valuable type-strain genomes for metagenomic binning, comparative biology and taxonomic classification.</title>
        <authorList>
            <person name="Goeker M."/>
        </authorList>
    </citation>
    <scope>NUCLEOTIDE SEQUENCE [LARGE SCALE GENOMIC DNA]</scope>
    <source>
        <strain evidence="2 3">DSM 26377</strain>
    </source>
</reference>
<comment type="caution">
    <text evidence="2">The sequence shown here is derived from an EMBL/GenBank/DDBJ whole genome shotgun (WGS) entry which is preliminary data.</text>
</comment>
<gene>
    <name evidence="2" type="ORF">DFR24_0394</name>
</gene>
<dbReference type="Pfam" id="PF06980">
    <property type="entry name" value="DUF1302"/>
    <property type="match status" value="1"/>
</dbReference>
<name>A0A4V3F617_9GAMM</name>
<organism evidence="2 3">
    <name type="scientific">Panacagrimonas perspica</name>
    <dbReference type="NCBI Taxonomy" id="381431"/>
    <lineage>
        <taxon>Bacteria</taxon>
        <taxon>Pseudomonadati</taxon>
        <taxon>Pseudomonadota</taxon>
        <taxon>Gammaproteobacteria</taxon>
        <taxon>Nevskiales</taxon>
        <taxon>Nevskiaceae</taxon>
        <taxon>Panacagrimonas</taxon>
    </lineage>
</organism>
<keyword evidence="1" id="KW-0732">Signal</keyword>
<evidence type="ECO:0000313" key="2">
    <source>
        <dbReference type="EMBL" id="TDU31036.1"/>
    </source>
</evidence>
<keyword evidence="3" id="KW-1185">Reference proteome</keyword>